<dbReference type="PANTHER" id="PTHR43747:SF5">
    <property type="entry name" value="FAD-BINDING DOMAIN-CONTAINING PROTEIN"/>
    <property type="match status" value="1"/>
</dbReference>
<evidence type="ECO:0000313" key="4">
    <source>
        <dbReference type="EMBL" id="ADN17691.1"/>
    </source>
</evidence>
<organism evidence="4 5">
    <name type="scientific">Gloeothece verrucosa (strain PCC 7822)</name>
    <name type="common">Cyanothece sp. (strain PCC 7822)</name>
    <dbReference type="NCBI Taxonomy" id="497965"/>
    <lineage>
        <taxon>Bacteria</taxon>
        <taxon>Bacillati</taxon>
        <taxon>Cyanobacteriota</taxon>
        <taxon>Cyanophyceae</taxon>
        <taxon>Oscillatoriophycideae</taxon>
        <taxon>Chroococcales</taxon>
        <taxon>Aphanothecaceae</taxon>
        <taxon>Gloeothece</taxon>
        <taxon>Gloeothece verrucosa</taxon>
    </lineage>
</organism>
<dbReference type="Proteomes" id="UP000008206">
    <property type="component" value="Plasmid Cy782201"/>
</dbReference>
<name>E0UL61_GLOV7</name>
<accession>E0UL61</accession>
<keyword evidence="4" id="KW-0614">Plasmid</keyword>
<dbReference type="AlphaFoldDB" id="E0UL61"/>
<evidence type="ECO:0000256" key="1">
    <source>
        <dbReference type="ARBA" id="ARBA00023002"/>
    </source>
</evidence>
<dbReference type="HOGENOM" id="CLU_449585_0_0_3"/>
<proteinExistence type="inferred from homology"/>
<dbReference type="InterPro" id="IPR006905">
    <property type="entry name" value="Flavin_halogenase"/>
</dbReference>
<dbReference type="EMBL" id="CP002199">
    <property type="protein sequence ID" value="ADN17691.1"/>
    <property type="molecule type" value="Genomic_DNA"/>
</dbReference>
<evidence type="ECO:0000256" key="2">
    <source>
        <dbReference type="ARBA" id="ARBA00023033"/>
    </source>
</evidence>
<dbReference type="InterPro" id="IPR036188">
    <property type="entry name" value="FAD/NAD-bd_sf"/>
</dbReference>
<reference evidence="5" key="1">
    <citation type="journal article" date="2011" name="MBio">
        <title>Novel metabolic attributes of the genus Cyanothece, comprising a group of unicellular nitrogen-fixing Cyanobacteria.</title>
        <authorList>
            <person name="Bandyopadhyay A."/>
            <person name="Elvitigala T."/>
            <person name="Welsh E."/>
            <person name="Stockel J."/>
            <person name="Liberton M."/>
            <person name="Min H."/>
            <person name="Sherman L.A."/>
            <person name="Pakrasi H.B."/>
        </authorList>
    </citation>
    <scope>NUCLEOTIDE SEQUENCE [LARGE SCALE GENOMIC DNA]</scope>
    <source>
        <strain evidence="5">PCC 7822</strain>
        <plasmid evidence="5">Cy782201</plasmid>
    </source>
</reference>
<dbReference type="RefSeq" id="WP_013334441.1">
    <property type="nucleotide sequence ID" value="NC_014533.1"/>
</dbReference>
<keyword evidence="5" id="KW-1185">Reference proteome</keyword>
<comment type="similarity">
    <text evidence="3">Belongs to the flavin-dependent halogenase family. Bacterial tryptophan halogenase subfamily.</text>
</comment>
<dbReference type="GO" id="GO:0004497">
    <property type="term" value="F:monooxygenase activity"/>
    <property type="evidence" value="ECO:0007669"/>
    <property type="project" value="UniProtKB-KW"/>
</dbReference>
<dbReference type="InterPro" id="IPR050816">
    <property type="entry name" value="Flavin-dep_Halogenase_NPB"/>
</dbReference>
<keyword evidence="2" id="KW-0503">Monooxygenase</keyword>
<protein>
    <submittedName>
        <fullName evidence="4">Lycopene beta and epsilon cyclase</fullName>
    </submittedName>
</protein>
<dbReference type="OrthoDB" id="103324at2"/>
<dbReference type="Gene3D" id="3.50.50.60">
    <property type="entry name" value="FAD/NAD(P)-binding domain"/>
    <property type="match status" value="1"/>
</dbReference>
<dbReference type="PANTHER" id="PTHR43747">
    <property type="entry name" value="FAD-BINDING PROTEIN"/>
    <property type="match status" value="1"/>
</dbReference>
<evidence type="ECO:0000256" key="3">
    <source>
        <dbReference type="ARBA" id="ARBA00038396"/>
    </source>
</evidence>
<dbReference type="KEGG" id="cyj:Cyan7822_5837"/>
<sequence>MEPNQFSNYDVIIMGAGLAGLCQARHLKLNIPNIKIALIDFRPEDRDPVKDLKIGESTVEIAALFLSKDLGLHEYLIENHLPKHGLNFHWPKNPQKTDTINDYFHIWTNRNLPLPSFQINRSKLERDLLKMNKEMGITFIQGRVIDVELTAGEALNIVKVKIGETYQELSAKHLVDAAGRKFIIGQKTDNLLFGPENLLGLNNGSAWMRIKNVDRTIFHSGYDPLNSSASHYYGTNHFFGEGYWIWMIPIDKDPMEVSIGIVHHHHKLPGELIKNPEKFLEFLKANQTVLYNFIQSGEQEDFNYWPRIAHRSKMMFSPDNWYVIGDAAYILDAFYSYGSSTIAIAVESVTEIIRAKLAQEPDAEQKRAAYNDFNLSFAHSVNTLYRGHDNQLGNASVMSWRVYFEYMWWFGLQVPMYIGKWHLDLTYIPIFLKALNGSIDSLMLDLCKQFNQLAEEKANIGLMDFYRTEQFIWQYYPLKHYDDFVENAKYEPRRCNVFAGLKSTCFYAAIWYITFQVKAFGLKKLFTLKNLKHVVKLLALSLQGAIGELIYKSKIRGLPSNSEIEQMRQDFKTYRYQPQLQPWTVKSKETLEVSQENSAKIPALSQN</sequence>
<keyword evidence="1" id="KW-0560">Oxidoreductase</keyword>
<evidence type="ECO:0000313" key="5">
    <source>
        <dbReference type="Proteomes" id="UP000008206"/>
    </source>
</evidence>
<dbReference type="Pfam" id="PF04820">
    <property type="entry name" value="Trp_halogenase"/>
    <property type="match status" value="1"/>
</dbReference>
<geneLocation type="plasmid" evidence="4 5">
    <name>Cy782201</name>
</geneLocation>
<dbReference type="SUPFAM" id="SSF51905">
    <property type="entry name" value="FAD/NAD(P)-binding domain"/>
    <property type="match status" value="1"/>
</dbReference>
<gene>
    <name evidence="4" type="ordered locus">Cyan7822_5837</name>
</gene>